<protein>
    <submittedName>
        <fullName evidence="2">Uncharacterized protein</fullName>
    </submittedName>
</protein>
<reference evidence="2 3" key="1">
    <citation type="journal article" date="2003" name="Proc. Natl. Acad. Sci. U.S.A.">
        <title>The complete genome sequence of Chromobacterium violaceum reveals remarkable and exploitable bacterial adaptability.</title>
        <authorList>
            <person name="Vasconcelos A.T.R."/>
            <person name="de Almeida D.F."/>
            <person name="Almeida F.C."/>
            <person name="de Almeida L.G.P."/>
            <person name="de Almeida R."/>
            <person name="Goncalves J.A.A."/>
            <person name="Andrade E.M."/>
            <person name="Antonio R.V."/>
            <person name="Araripe J."/>
            <person name="de Araujo M.F.F."/>
            <person name="Filho S.A."/>
            <person name="Azevedo V."/>
            <person name="Batista A.J."/>
            <person name="Bataus L.A.M."/>
            <person name="Batista J.S."/>
            <person name="Belo A."/>
            <person name="vander Berg C."/>
            <person name="Blamey J."/>
            <person name="Bogo M."/>
            <person name="Bonato S."/>
            <person name="Bordignon J."/>
            <person name="Brito C.A."/>
            <person name="Brocchi M."/>
            <person name="Burity H.A."/>
            <person name="Camargo A.A."/>
            <person name="Cardoso D.D.P."/>
            <person name="Carneiro N.P."/>
            <person name="Carraro D.M."/>
            <person name="Carvalho C.M.B."/>
            <person name="Cascardo J.C.M."/>
            <person name="Cavada B.S."/>
            <person name="Chueire L.M.O."/>
            <person name="Pasa T.B.C."/>
            <person name="Duran N."/>
            <person name="Fagundes N."/>
            <person name="Falcao C.L."/>
            <person name="Fantinatti F."/>
            <person name="Farias I.P."/>
            <person name="Felipe M.S.S."/>
            <person name="Ferrari L.P."/>
            <person name="Ferro J.A."/>
            <person name="Ferro M.I.T."/>
            <person name="Franco G.R."/>
            <person name="Freitas N.S.A."/>
            <person name="Furlan L.R."/>
            <person name="Gazzinelli R.T."/>
            <person name="Gomes E.A."/>
            <person name="Goncalves P.R."/>
            <person name="Grangeiro T.B."/>
            <person name="Grattapaglia D."/>
            <person name="Grisard E.C."/>
            <person name="Guimaraes C.T."/>
            <person name="Hanna E.S."/>
            <person name="Hungria M."/>
            <person name="Jardim S.N."/>
            <person name="Laurino J."/>
            <person name="Leoi L.C.T."/>
            <person name="Fassarella L."/>
            <person name="Lima A."/>
            <person name="Loureiro M.F."/>
            <person name="Lyra M.C.P."/>
            <person name="Macedo M."/>
            <person name="Madeira H.M.F."/>
            <person name="Manfio G.P."/>
            <person name="Maranhao A.Q."/>
            <person name="Martins W.S."/>
            <person name="di Mauro S.M.Z."/>
            <person name="de Medeiros S.R.B."/>
            <person name="Meissner R.D.V."/>
            <person name="Menck C.F.M."/>
            <person name="Moreira M.A.M."/>
            <person name="Nascimento F.F."/>
            <person name="Nicolas M.F."/>
            <person name="Oliveira J.G."/>
            <person name="Oliveira S.C."/>
            <person name="Paixao R.F.C."/>
            <person name="Parente J.A."/>
            <person name="Pedrosa F.O."/>
            <person name="Pena S.J.D."/>
            <person name="Perreira J.O."/>
            <person name="Perreira M."/>
            <person name="Pinto L.S.R.C."/>
            <person name="Pinto L.S."/>
            <person name="Porto J.I.R."/>
            <person name="Potrich D.P."/>
            <person name="Neto C.E.R."/>
            <person name="Reis A.M.M."/>
            <person name="Rigo L.U."/>
            <person name="Rondinelli E."/>
            <person name="dos Santos E.B.P."/>
            <person name="Santos F.R."/>
            <person name="Schneider M.P.C."/>
            <person name="Seuanez H.N."/>
            <person name="Silva A.M.R."/>
            <person name="da Silva A.L.C."/>
            <person name="Silva D.W."/>
            <person name="Silva R."/>
            <person name="Simoes I.C."/>
            <person name="Simon D."/>
            <person name="Soares C.M.A."/>
            <person name="Soares R.B.A."/>
            <person name="Souza E.M."/>
            <person name="Souza K.R.L."/>
            <person name="Souza R.C."/>
            <person name="Steffens M.B.R."/>
            <person name="Steindel M."/>
            <person name="Teixeira S.R."/>
            <person name="Urmenyi T."/>
            <person name="Vettore A."/>
            <person name="Wassem R."/>
            <person name="Zaha A."/>
            <person name="Simpson A.J.G."/>
        </authorList>
    </citation>
    <scope>NUCLEOTIDE SEQUENCE [LARGE SCALE GENOMIC DNA]</scope>
    <source>
        <strain evidence="3">ATCC 12472 / DSM 30191 / JCM 1249 / NBRC 12614 / NCIMB 9131 / NCTC 9757</strain>
    </source>
</reference>
<feature type="region of interest" description="Disordered" evidence="1">
    <location>
        <begin position="28"/>
        <end position="64"/>
    </location>
</feature>
<dbReference type="AlphaFoldDB" id="Q7NZ14"/>
<dbReference type="Proteomes" id="UP000001424">
    <property type="component" value="Chromosome"/>
</dbReference>
<sequence>MQINDLWQSGEESSFFLAKGVDGFGVGAYSSPPQLTQRTKQRKRNGSAATTQRPALLFNRMNNR</sequence>
<evidence type="ECO:0000313" key="3">
    <source>
        <dbReference type="Proteomes" id="UP000001424"/>
    </source>
</evidence>
<dbReference type="STRING" id="243365.CV_1108"/>
<keyword evidence="3" id="KW-1185">Reference proteome</keyword>
<organism evidence="2 3">
    <name type="scientific">Chromobacterium violaceum (strain ATCC 12472 / DSM 30191 / JCM 1249 / CCUG 213 / NBRC 12614 / NCIMB 9131 / NCTC 9757 / MK)</name>
    <dbReference type="NCBI Taxonomy" id="243365"/>
    <lineage>
        <taxon>Bacteria</taxon>
        <taxon>Pseudomonadati</taxon>
        <taxon>Pseudomonadota</taxon>
        <taxon>Betaproteobacteria</taxon>
        <taxon>Neisseriales</taxon>
        <taxon>Chromobacteriaceae</taxon>
        <taxon>Chromobacterium</taxon>
    </lineage>
</organism>
<dbReference type="EMBL" id="AE016825">
    <property type="protein sequence ID" value="AAQ58783.1"/>
    <property type="molecule type" value="Genomic_DNA"/>
</dbReference>
<gene>
    <name evidence="2" type="ordered locus">CV_1108</name>
</gene>
<name>Q7NZ14_CHRVO</name>
<evidence type="ECO:0000313" key="2">
    <source>
        <dbReference type="EMBL" id="AAQ58783.1"/>
    </source>
</evidence>
<accession>Q7NZ14</accession>
<dbReference type="KEGG" id="cvi:CV_1108"/>
<proteinExistence type="predicted"/>
<dbReference type="HOGENOM" id="CLU_2859584_0_0_4"/>
<evidence type="ECO:0000256" key="1">
    <source>
        <dbReference type="SAM" id="MobiDB-lite"/>
    </source>
</evidence>